<dbReference type="PRINTS" id="PR01438">
    <property type="entry name" value="UNVRSLSTRESS"/>
</dbReference>
<protein>
    <recommendedName>
        <fullName evidence="2">Universal stress protein</fullName>
    </recommendedName>
</protein>
<sequence length="164" mass="18190">MLSFSKGDEIMVEQNQEYQHIMVAVDGSDEASAALENAIETAKRNNGDLLIVHVIDNRSYTMGVASFDIEASEEETRTMKEILGEYRQFAINRGVKKVSTELVTGSPKELLAKSLPKEHNIDLILCGQSGLSGIERLMMGSVSQYIIREAPCDVLIVRNQAKEK</sequence>
<comment type="similarity">
    <text evidence="1 2">Belongs to the universal stress protein A family.</text>
</comment>
<name>A0A0R2HVD9_CARDV</name>
<evidence type="ECO:0000313" key="5">
    <source>
        <dbReference type="Proteomes" id="UP000051658"/>
    </source>
</evidence>
<dbReference type="PANTHER" id="PTHR46268:SF6">
    <property type="entry name" value="UNIVERSAL STRESS PROTEIN UP12"/>
    <property type="match status" value="1"/>
</dbReference>
<dbReference type="eggNOG" id="COG0589">
    <property type="taxonomic scope" value="Bacteria"/>
</dbReference>
<dbReference type="Pfam" id="PF00582">
    <property type="entry name" value="Usp"/>
    <property type="match status" value="1"/>
</dbReference>
<dbReference type="PANTHER" id="PTHR46268">
    <property type="entry name" value="STRESS RESPONSE PROTEIN NHAX"/>
    <property type="match status" value="1"/>
</dbReference>
<dbReference type="Proteomes" id="UP000051658">
    <property type="component" value="Unassembled WGS sequence"/>
</dbReference>
<keyword evidence="5" id="KW-1185">Reference proteome</keyword>
<dbReference type="PIRSF" id="PIRSF006276">
    <property type="entry name" value="UspA"/>
    <property type="match status" value="1"/>
</dbReference>
<dbReference type="CDD" id="cd00293">
    <property type="entry name" value="USP-like"/>
    <property type="match status" value="1"/>
</dbReference>
<evidence type="ECO:0000256" key="1">
    <source>
        <dbReference type="ARBA" id="ARBA00008791"/>
    </source>
</evidence>
<gene>
    <name evidence="4" type="ORF">IV74_GL001512</name>
</gene>
<dbReference type="Gene3D" id="3.40.50.620">
    <property type="entry name" value="HUPs"/>
    <property type="match status" value="1"/>
</dbReference>
<evidence type="ECO:0000313" key="4">
    <source>
        <dbReference type="EMBL" id="KRN56398.1"/>
    </source>
</evidence>
<feature type="domain" description="UspA" evidence="3">
    <location>
        <begin position="18"/>
        <end position="158"/>
    </location>
</feature>
<keyword evidence="2" id="KW-0963">Cytoplasm</keyword>
<evidence type="ECO:0000259" key="3">
    <source>
        <dbReference type="Pfam" id="PF00582"/>
    </source>
</evidence>
<organism evidence="4 5">
    <name type="scientific">Carnobacterium divergens DSM 20623</name>
    <dbReference type="NCBI Taxonomy" id="1449336"/>
    <lineage>
        <taxon>Bacteria</taxon>
        <taxon>Bacillati</taxon>
        <taxon>Bacillota</taxon>
        <taxon>Bacilli</taxon>
        <taxon>Lactobacillales</taxon>
        <taxon>Carnobacteriaceae</taxon>
        <taxon>Carnobacterium</taxon>
    </lineage>
</organism>
<reference evidence="4 5" key="1">
    <citation type="journal article" date="2015" name="Genome Announc.">
        <title>Expanding the biotechnology potential of lactobacilli through comparative genomics of 213 strains and associated genera.</title>
        <authorList>
            <person name="Sun Z."/>
            <person name="Harris H.M."/>
            <person name="McCann A."/>
            <person name="Guo C."/>
            <person name="Argimon S."/>
            <person name="Zhang W."/>
            <person name="Yang X."/>
            <person name="Jeffery I.B."/>
            <person name="Cooney J.C."/>
            <person name="Kagawa T.F."/>
            <person name="Liu W."/>
            <person name="Song Y."/>
            <person name="Salvetti E."/>
            <person name="Wrobel A."/>
            <person name="Rasinkangas P."/>
            <person name="Parkhill J."/>
            <person name="Rea M.C."/>
            <person name="O'Sullivan O."/>
            <person name="Ritari J."/>
            <person name="Douillard F.P."/>
            <person name="Paul Ross R."/>
            <person name="Yang R."/>
            <person name="Briner A.E."/>
            <person name="Felis G.E."/>
            <person name="de Vos W.M."/>
            <person name="Barrangou R."/>
            <person name="Klaenhammer T.R."/>
            <person name="Caufield P.W."/>
            <person name="Cui Y."/>
            <person name="Zhang H."/>
            <person name="O'Toole P.W."/>
        </authorList>
    </citation>
    <scope>NUCLEOTIDE SEQUENCE [LARGE SCALE GENOMIC DNA]</scope>
    <source>
        <strain evidence="4 5">DSM 20623</strain>
    </source>
</reference>
<dbReference type="EMBL" id="JQBS01000032">
    <property type="protein sequence ID" value="KRN56398.1"/>
    <property type="molecule type" value="Genomic_DNA"/>
</dbReference>
<dbReference type="InterPro" id="IPR006016">
    <property type="entry name" value="UspA"/>
</dbReference>
<comment type="subcellular location">
    <subcellularLocation>
        <location evidence="2">Cytoplasm</location>
    </subcellularLocation>
</comment>
<proteinExistence type="inferred from homology"/>
<accession>A0A0R2HVD9</accession>
<dbReference type="InterPro" id="IPR006015">
    <property type="entry name" value="Universal_stress_UspA"/>
</dbReference>
<comment type="caution">
    <text evidence="4">The sequence shown here is derived from an EMBL/GenBank/DDBJ whole genome shotgun (WGS) entry which is preliminary data.</text>
</comment>
<dbReference type="PATRIC" id="fig|1449336.4.peg.1544"/>
<evidence type="ECO:0000256" key="2">
    <source>
        <dbReference type="PIRNR" id="PIRNR006276"/>
    </source>
</evidence>
<dbReference type="SUPFAM" id="SSF52402">
    <property type="entry name" value="Adenine nucleotide alpha hydrolases-like"/>
    <property type="match status" value="1"/>
</dbReference>
<dbReference type="InterPro" id="IPR014729">
    <property type="entry name" value="Rossmann-like_a/b/a_fold"/>
</dbReference>
<dbReference type="GO" id="GO:0005737">
    <property type="term" value="C:cytoplasm"/>
    <property type="evidence" value="ECO:0007669"/>
    <property type="project" value="UniProtKB-SubCell"/>
</dbReference>
<dbReference type="AlphaFoldDB" id="A0A0R2HVD9"/>